<feature type="chain" id="PRO_5035313991" evidence="1">
    <location>
        <begin position="30"/>
        <end position="310"/>
    </location>
</feature>
<organism evidence="2 3">
    <name type="scientific">Lusitaniella coriacea LEGE 07157</name>
    <dbReference type="NCBI Taxonomy" id="945747"/>
    <lineage>
        <taxon>Bacteria</taxon>
        <taxon>Bacillati</taxon>
        <taxon>Cyanobacteriota</taxon>
        <taxon>Cyanophyceae</taxon>
        <taxon>Spirulinales</taxon>
        <taxon>Lusitaniellaceae</taxon>
        <taxon>Lusitaniella</taxon>
    </lineage>
</organism>
<feature type="signal peptide" evidence="1">
    <location>
        <begin position="1"/>
        <end position="29"/>
    </location>
</feature>
<keyword evidence="1" id="KW-0732">Signal</keyword>
<dbReference type="RefSeq" id="WP_194029730.1">
    <property type="nucleotide sequence ID" value="NZ_JADEWZ010000016.1"/>
</dbReference>
<evidence type="ECO:0000313" key="3">
    <source>
        <dbReference type="Proteomes" id="UP000654482"/>
    </source>
</evidence>
<dbReference type="NCBIfam" id="NF041930">
    <property type="entry name" value="Xrt_dep_XDD3"/>
    <property type="match status" value="1"/>
</dbReference>
<evidence type="ECO:0000313" key="2">
    <source>
        <dbReference type="EMBL" id="MBE9116637.1"/>
    </source>
</evidence>
<gene>
    <name evidence="2" type="ORF">IQ249_12070</name>
</gene>
<dbReference type="AlphaFoldDB" id="A0A8J7DWZ1"/>
<name>A0A8J7DWZ1_9CYAN</name>
<sequence>MKARYINKLAGSVAVGVCLLAATGQQAQAGELYQGWNYSIDSFSDGYGGSDYEIKGMAVTETDDSIYVALTGGTPLAGQSYDGANDGNIGWGDMFFNFSGQDFATAEANGELLGVRFSETNDSRVDQVGLYSNVTTRNVAGANGGYTSLKKYYDNGYGDTNTMGTDIATEDDAYSYLYGDEVAASPTRRNTKFRNVIKNGDFMGEINLLDDAALAAQGLDFGNFGANGPQTFGFQLDKSLLADTLPGGVNSFMAHVLLECANDAVALAGNIEILVEEPEVEPEEVPEPAGLMSLGFAGLAFLKSRKGRQA</sequence>
<proteinExistence type="predicted"/>
<accession>A0A8J7DWZ1</accession>
<protein>
    <submittedName>
        <fullName evidence="2">PEP-CTERM sorting domain-containing protein</fullName>
    </submittedName>
</protein>
<keyword evidence="3" id="KW-1185">Reference proteome</keyword>
<comment type="caution">
    <text evidence="2">The sequence shown here is derived from an EMBL/GenBank/DDBJ whole genome shotgun (WGS) entry which is preliminary data.</text>
</comment>
<dbReference type="Proteomes" id="UP000654482">
    <property type="component" value="Unassembled WGS sequence"/>
</dbReference>
<reference evidence="2" key="1">
    <citation type="submission" date="2020-10" db="EMBL/GenBank/DDBJ databases">
        <authorList>
            <person name="Castelo-Branco R."/>
            <person name="Eusebio N."/>
            <person name="Adriana R."/>
            <person name="Vieira A."/>
            <person name="Brugerolle De Fraissinette N."/>
            <person name="Rezende De Castro R."/>
            <person name="Schneider M.P."/>
            <person name="Vasconcelos V."/>
            <person name="Leao P.N."/>
        </authorList>
    </citation>
    <scope>NUCLEOTIDE SEQUENCE</scope>
    <source>
        <strain evidence="2">LEGE 07157</strain>
    </source>
</reference>
<dbReference type="EMBL" id="JADEWZ010000016">
    <property type="protein sequence ID" value="MBE9116637.1"/>
    <property type="molecule type" value="Genomic_DNA"/>
</dbReference>
<evidence type="ECO:0000256" key="1">
    <source>
        <dbReference type="SAM" id="SignalP"/>
    </source>
</evidence>